<dbReference type="EMBL" id="JAAXOP010000003">
    <property type="protein sequence ID" value="NKY50189.1"/>
    <property type="molecule type" value="Genomic_DNA"/>
</dbReference>
<dbReference type="InterPro" id="IPR028087">
    <property type="entry name" value="Tad_N"/>
</dbReference>
<reference evidence="2 3" key="1">
    <citation type="submission" date="2020-04" db="EMBL/GenBank/DDBJ databases">
        <title>MicrobeNet Type strains.</title>
        <authorList>
            <person name="Nicholson A.C."/>
        </authorList>
    </citation>
    <scope>NUCLEOTIDE SEQUENCE [LARGE SCALE GENOMIC DNA]</scope>
    <source>
        <strain evidence="2 3">JCM 12354</strain>
    </source>
</reference>
<gene>
    <name evidence="2" type="ORF">HGA08_08210</name>
</gene>
<evidence type="ECO:0000313" key="3">
    <source>
        <dbReference type="Proteomes" id="UP000565711"/>
    </source>
</evidence>
<organism evidence="2 3">
    <name type="scientific">Nocardia vermiculata</name>
    <dbReference type="NCBI Taxonomy" id="257274"/>
    <lineage>
        <taxon>Bacteria</taxon>
        <taxon>Bacillati</taxon>
        <taxon>Actinomycetota</taxon>
        <taxon>Actinomycetes</taxon>
        <taxon>Mycobacteriales</taxon>
        <taxon>Nocardiaceae</taxon>
        <taxon>Nocardia</taxon>
    </lineage>
</organism>
<proteinExistence type="predicted"/>
<dbReference type="Proteomes" id="UP000565711">
    <property type="component" value="Unassembled WGS sequence"/>
</dbReference>
<dbReference type="Pfam" id="PF13400">
    <property type="entry name" value="Tad"/>
    <property type="match status" value="1"/>
</dbReference>
<dbReference type="AlphaFoldDB" id="A0A846Y0V2"/>
<accession>A0A846Y0V2</accession>
<dbReference type="NCBIfam" id="TIGR03816">
    <property type="entry name" value="tadE_like_DECH"/>
    <property type="match status" value="1"/>
</dbReference>
<keyword evidence="3" id="KW-1185">Reference proteome</keyword>
<protein>
    <submittedName>
        <fullName evidence="2">Flp pilus-assembly TadE/G-like family protein</fullName>
    </submittedName>
</protein>
<evidence type="ECO:0000259" key="1">
    <source>
        <dbReference type="Pfam" id="PF13400"/>
    </source>
</evidence>
<sequence length="132" mass="13689">MRQPQRRAPGRSGWRDCAGGATVTACLALTALLLVTVMIVQVAAVVAARHRAQSAADLAALAAANTVNAGTATACDQAEFVVRRMRVHTRSCVVEGWDVTVTVDAAVSVALLVERSVVAVARAGPVAARKRS</sequence>
<name>A0A846Y0V2_9NOCA</name>
<dbReference type="InterPro" id="IPR021202">
    <property type="entry name" value="Rv3654c-like"/>
</dbReference>
<comment type="caution">
    <text evidence="2">The sequence shown here is derived from an EMBL/GenBank/DDBJ whole genome shotgun (WGS) entry which is preliminary data.</text>
</comment>
<feature type="domain" description="Putative Flp pilus-assembly TadG-like N-terminal" evidence="1">
    <location>
        <begin position="19"/>
        <end position="65"/>
    </location>
</feature>
<evidence type="ECO:0000313" key="2">
    <source>
        <dbReference type="EMBL" id="NKY50189.1"/>
    </source>
</evidence>
<dbReference type="RefSeq" id="WP_067870804.1">
    <property type="nucleotide sequence ID" value="NZ_JAAXOP010000003.1"/>
</dbReference>